<feature type="transmembrane region" description="Helical" evidence="1">
    <location>
        <begin position="123"/>
        <end position="149"/>
    </location>
</feature>
<feature type="transmembrane region" description="Helical" evidence="1">
    <location>
        <begin position="6"/>
        <end position="28"/>
    </location>
</feature>
<dbReference type="CDD" id="cd03012">
    <property type="entry name" value="TlpA_like_DipZ_like"/>
    <property type="match status" value="1"/>
</dbReference>
<dbReference type="Gene3D" id="3.40.30.10">
    <property type="entry name" value="Glutaredoxin"/>
    <property type="match status" value="1"/>
</dbReference>
<dbReference type="InterPro" id="IPR050553">
    <property type="entry name" value="Thioredoxin_ResA/DsbE_sf"/>
</dbReference>
<accession>A0A3G8H2P0</accession>
<dbReference type="PANTHER" id="PTHR42852:SF13">
    <property type="entry name" value="PROTEIN DIPZ"/>
    <property type="match status" value="1"/>
</dbReference>
<keyword evidence="1" id="KW-1133">Transmembrane helix</keyword>
<dbReference type="Proteomes" id="UP000270411">
    <property type="component" value="Chromosome 1"/>
</dbReference>
<gene>
    <name evidence="3" type="ORF">EHF44_15650</name>
</gene>
<dbReference type="PROSITE" id="PS51352">
    <property type="entry name" value="THIOREDOXIN_2"/>
    <property type="match status" value="1"/>
</dbReference>
<dbReference type="Pfam" id="PF17991">
    <property type="entry name" value="Thioredoxin_10"/>
    <property type="match status" value="1"/>
</dbReference>
<dbReference type="Pfam" id="PF00578">
    <property type="entry name" value="AhpC-TSA"/>
    <property type="match status" value="1"/>
</dbReference>
<keyword evidence="1" id="KW-0812">Transmembrane</keyword>
<evidence type="ECO:0000313" key="3">
    <source>
        <dbReference type="EMBL" id="AZG14747.1"/>
    </source>
</evidence>
<dbReference type="SUPFAM" id="SSF52833">
    <property type="entry name" value="Thioredoxin-like"/>
    <property type="match status" value="1"/>
</dbReference>
<feature type="transmembrane region" description="Helical" evidence="1">
    <location>
        <begin position="40"/>
        <end position="64"/>
    </location>
</feature>
<dbReference type="InterPro" id="IPR036249">
    <property type="entry name" value="Thioredoxin-like_sf"/>
</dbReference>
<evidence type="ECO:0000256" key="1">
    <source>
        <dbReference type="SAM" id="Phobius"/>
    </source>
</evidence>
<dbReference type="InterPro" id="IPR041017">
    <property type="entry name" value="Thioredoxin_10"/>
</dbReference>
<dbReference type="InterPro" id="IPR000866">
    <property type="entry name" value="AhpC/TSA"/>
</dbReference>
<dbReference type="GO" id="GO:0016209">
    <property type="term" value="F:antioxidant activity"/>
    <property type="evidence" value="ECO:0007669"/>
    <property type="project" value="InterPro"/>
</dbReference>
<name>A0A3G8H2P0_9BURK</name>
<reference evidence="4" key="1">
    <citation type="submission" date="2018-11" db="EMBL/GenBank/DDBJ databases">
        <title>FDA dAtabase for Regulatory Grade micrObial Sequences (FDA-ARGOS): Supporting development and validation of Infectious Disease Dx tests.</title>
        <authorList>
            <person name="Goldberg B."/>
            <person name="Campos J."/>
            <person name="Tallon L."/>
            <person name="Sadzewicz L."/>
            <person name="Zhao X."/>
            <person name="Vavikolanu K."/>
            <person name="Mehta A."/>
            <person name="Aluvathingal J."/>
            <person name="Nadendla S."/>
            <person name="Geyer C."/>
            <person name="Nandy P."/>
            <person name="Yan Y."/>
            <person name="Sichtig H."/>
        </authorList>
    </citation>
    <scope>NUCLEOTIDE SEQUENCE [LARGE SCALE GENOMIC DNA]</scope>
    <source>
        <strain evidence="4">FDAARGOS_614</strain>
    </source>
</reference>
<dbReference type="InterPro" id="IPR013766">
    <property type="entry name" value="Thioredoxin_domain"/>
</dbReference>
<dbReference type="EMBL" id="CP033969">
    <property type="protein sequence ID" value="AZG14747.1"/>
    <property type="molecule type" value="Genomic_DNA"/>
</dbReference>
<dbReference type="AlphaFoldDB" id="A0A3G8H2P0"/>
<evidence type="ECO:0000259" key="2">
    <source>
        <dbReference type="PROSITE" id="PS51352"/>
    </source>
</evidence>
<organism evidence="3 4">
    <name type="scientific">Cupriavidus pauculus</name>
    <dbReference type="NCBI Taxonomy" id="82633"/>
    <lineage>
        <taxon>Bacteria</taxon>
        <taxon>Pseudomonadati</taxon>
        <taxon>Pseudomonadota</taxon>
        <taxon>Betaproteobacteria</taxon>
        <taxon>Burkholderiales</taxon>
        <taxon>Burkholderiaceae</taxon>
        <taxon>Cupriavidus</taxon>
    </lineage>
</organism>
<feature type="transmembrane region" description="Helical" evidence="1">
    <location>
        <begin position="70"/>
        <end position="91"/>
    </location>
</feature>
<dbReference type="Gene3D" id="2.60.120.260">
    <property type="entry name" value="Galactose-binding domain-like"/>
    <property type="match status" value="1"/>
</dbReference>
<keyword evidence="1" id="KW-0472">Membrane</keyword>
<evidence type="ECO:0000313" key="4">
    <source>
        <dbReference type="Proteomes" id="UP000270411"/>
    </source>
</evidence>
<feature type="domain" description="Thioredoxin" evidence="2">
    <location>
        <begin position="282"/>
        <end position="433"/>
    </location>
</feature>
<dbReference type="PANTHER" id="PTHR42852">
    <property type="entry name" value="THIOL:DISULFIDE INTERCHANGE PROTEIN DSBE"/>
    <property type="match status" value="1"/>
</dbReference>
<dbReference type="OrthoDB" id="9811352at2"/>
<dbReference type="RefSeq" id="WP_124684503.1">
    <property type="nucleotide sequence ID" value="NZ_CP033969.1"/>
</dbReference>
<sequence>MLLLILAYLGGVLTILSPCILPVLPFVFARADQPFVRSGLPLLAGMGVTFAGVATLAAVGGGWVAQANEFGRWLAIALLAVFGLTLLLPSLAERLTQPLVRAGSRLTNAAQADGRPAGPASSFLLGIATGLLWAPCAGPILGLVLTGAALQGASIGTTLLLLAYAAGAATSLAVALLIGGRVFAAMKRSLGAGEWIRRGIGAAMLVGVGAIALGLDTGILTRISTVATGGLEQRLVDTFAARKPDAGPGNPGSAMMMQAAATNAMAPKPEAGGSMMMRAAGNAGASTLPVEGTFPGLDGAVAWLNSPPLTAEGLRGKVVLVDFWTYSCINCLRSLPYVKAWADKYRDQGLVVIGVHAPEFAFERNLDNVRKATKDLGVTYPVAVDNNFAIWRAFRNNYWPAHYFIDAQGRVRFHHFGEGEYDKSEAVIRALLAEAGHGAAMEKTAMAAPGAMQGVEMAADAGAVRSPETYVGYGRAENFASPGGLRQDASRAYTAPAQPALNQWGLAGQWKVGEENATLVQPDGRIVYRFHARDLHLVLGPGSDGKPVRFRVTIDGQAPGDAHGTDVAADGTGTVTDQRLYQLVRQGGDIRDRTFAIEFLDPGVQAYAFTFG</sequence>
<dbReference type="GO" id="GO:0016491">
    <property type="term" value="F:oxidoreductase activity"/>
    <property type="evidence" value="ECO:0007669"/>
    <property type="project" value="InterPro"/>
</dbReference>
<dbReference type="KEGG" id="cpau:EHF44_15650"/>
<proteinExistence type="predicted"/>
<feature type="transmembrane region" description="Helical" evidence="1">
    <location>
        <begin position="195"/>
        <end position="215"/>
    </location>
</feature>
<protein>
    <submittedName>
        <fullName evidence="3">Cytochrome c biogenesis protein DipZ</fullName>
    </submittedName>
</protein>
<feature type="transmembrane region" description="Helical" evidence="1">
    <location>
        <begin position="161"/>
        <end position="183"/>
    </location>
</feature>